<reference evidence="1" key="1">
    <citation type="journal article" date="2014" name="Front. Microbiol.">
        <title>High frequency of phylogenetically diverse reductive dehalogenase-homologous genes in deep subseafloor sedimentary metagenomes.</title>
        <authorList>
            <person name="Kawai M."/>
            <person name="Futagami T."/>
            <person name="Toyoda A."/>
            <person name="Takaki Y."/>
            <person name="Nishi S."/>
            <person name="Hori S."/>
            <person name="Arai W."/>
            <person name="Tsubouchi T."/>
            <person name="Morono Y."/>
            <person name="Uchiyama I."/>
            <person name="Ito T."/>
            <person name="Fujiyama A."/>
            <person name="Inagaki F."/>
            <person name="Takami H."/>
        </authorList>
    </citation>
    <scope>NUCLEOTIDE SEQUENCE</scope>
    <source>
        <strain evidence="1">Expedition CK06-06</strain>
    </source>
</reference>
<comment type="caution">
    <text evidence="1">The sequence shown here is derived from an EMBL/GenBank/DDBJ whole genome shotgun (WGS) entry which is preliminary data.</text>
</comment>
<organism evidence="1">
    <name type="scientific">marine sediment metagenome</name>
    <dbReference type="NCBI Taxonomy" id="412755"/>
    <lineage>
        <taxon>unclassified sequences</taxon>
        <taxon>metagenomes</taxon>
        <taxon>ecological metagenomes</taxon>
    </lineage>
</organism>
<gene>
    <name evidence="1" type="ORF">S06H3_34937</name>
</gene>
<sequence length="136" mass="15513">MTSVDSLRDILELECKKGYANKAVIGGLDKYLHKQVGRIRQDIANPQLLNSFDKLSLANSNYDFWDVDKRQKWIMDVFGWLDELEKAKQDTLTSPLSSRERHKVRVTAVARPHPQKQRGGLNSPITVIRGITPRVA</sequence>
<dbReference type="AlphaFoldDB" id="X1LK15"/>
<evidence type="ECO:0000313" key="1">
    <source>
        <dbReference type="EMBL" id="GAI19433.1"/>
    </source>
</evidence>
<accession>X1LK15</accession>
<protein>
    <submittedName>
        <fullName evidence="1">Uncharacterized protein</fullName>
    </submittedName>
</protein>
<dbReference type="EMBL" id="BARV01021026">
    <property type="protein sequence ID" value="GAI19433.1"/>
    <property type="molecule type" value="Genomic_DNA"/>
</dbReference>
<name>X1LK15_9ZZZZ</name>
<feature type="non-terminal residue" evidence="1">
    <location>
        <position position="136"/>
    </location>
</feature>
<proteinExistence type="predicted"/>